<evidence type="ECO:0000313" key="3">
    <source>
        <dbReference type="Proteomes" id="UP001278500"/>
    </source>
</evidence>
<sequence>MSSTPPRPAGFYYDPWGYIRPRRYFDHEGRPLPKNTKETSYAPIPSWSPSNPTFTKPPHHHPALGRKEQHSLRWWLLREKAKKACTHAIQLAHLVEQLQKMVNMHSASQQS</sequence>
<accession>A0AAE0MMY7</accession>
<reference evidence="2" key="2">
    <citation type="submission" date="2023-06" db="EMBL/GenBank/DDBJ databases">
        <authorList>
            <consortium name="Lawrence Berkeley National Laboratory"/>
            <person name="Haridas S."/>
            <person name="Hensen N."/>
            <person name="Bonometti L."/>
            <person name="Westerberg I."/>
            <person name="Brannstrom I.O."/>
            <person name="Guillou S."/>
            <person name="Cros-Aarteil S."/>
            <person name="Calhoun S."/>
            <person name="Kuo A."/>
            <person name="Mondo S."/>
            <person name="Pangilinan J."/>
            <person name="Riley R."/>
            <person name="Labutti K."/>
            <person name="Andreopoulos B."/>
            <person name="Lipzen A."/>
            <person name="Chen C."/>
            <person name="Yanf M."/>
            <person name="Daum C."/>
            <person name="Ng V."/>
            <person name="Clum A."/>
            <person name="Steindorff A."/>
            <person name="Ohm R."/>
            <person name="Martin F."/>
            <person name="Silar P."/>
            <person name="Natvig D."/>
            <person name="Lalanne C."/>
            <person name="Gautier V."/>
            <person name="Ament-Velasquez S.L."/>
            <person name="Kruys A."/>
            <person name="Hutchinson M.I."/>
            <person name="Powell A.J."/>
            <person name="Barry K."/>
            <person name="Miller A.N."/>
            <person name="Grigoriev I.V."/>
            <person name="Debuchy R."/>
            <person name="Gladieux P."/>
            <person name="Thoren M.H."/>
            <person name="Johannesson H."/>
        </authorList>
    </citation>
    <scope>NUCLEOTIDE SEQUENCE</scope>
    <source>
        <strain evidence="2">CBS 560.94</strain>
    </source>
</reference>
<dbReference type="RefSeq" id="XP_062677972.1">
    <property type="nucleotide sequence ID" value="XM_062823713.1"/>
</dbReference>
<feature type="compositionally biased region" description="Basic and acidic residues" evidence="1">
    <location>
        <begin position="28"/>
        <end position="37"/>
    </location>
</feature>
<dbReference type="Proteomes" id="UP001278500">
    <property type="component" value="Unassembled WGS sequence"/>
</dbReference>
<gene>
    <name evidence="2" type="ORF">B0H65DRAFT_386408</name>
</gene>
<name>A0AAE0MMY7_9PEZI</name>
<protein>
    <submittedName>
        <fullName evidence="2">Uncharacterized protein</fullName>
    </submittedName>
</protein>
<organism evidence="2 3">
    <name type="scientific">Neurospora tetraspora</name>
    <dbReference type="NCBI Taxonomy" id="94610"/>
    <lineage>
        <taxon>Eukaryota</taxon>
        <taxon>Fungi</taxon>
        <taxon>Dikarya</taxon>
        <taxon>Ascomycota</taxon>
        <taxon>Pezizomycotina</taxon>
        <taxon>Sordariomycetes</taxon>
        <taxon>Sordariomycetidae</taxon>
        <taxon>Sordariales</taxon>
        <taxon>Sordariaceae</taxon>
        <taxon>Neurospora</taxon>
    </lineage>
</organism>
<proteinExistence type="predicted"/>
<comment type="caution">
    <text evidence="2">The sequence shown here is derived from an EMBL/GenBank/DDBJ whole genome shotgun (WGS) entry which is preliminary data.</text>
</comment>
<feature type="non-terminal residue" evidence="2">
    <location>
        <position position="111"/>
    </location>
</feature>
<dbReference type="AlphaFoldDB" id="A0AAE0MMY7"/>
<evidence type="ECO:0000256" key="1">
    <source>
        <dbReference type="SAM" id="MobiDB-lite"/>
    </source>
</evidence>
<evidence type="ECO:0000313" key="2">
    <source>
        <dbReference type="EMBL" id="KAK3338521.1"/>
    </source>
</evidence>
<keyword evidence="3" id="KW-1185">Reference proteome</keyword>
<dbReference type="GeneID" id="87860867"/>
<reference evidence="2" key="1">
    <citation type="journal article" date="2023" name="Mol. Phylogenet. Evol.">
        <title>Genome-scale phylogeny and comparative genomics of the fungal order Sordariales.</title>
        <authorList>
            <person name="Hensen N."/>
            <person name="Bonometti L."/>
            <person name="Westerberg I."/>
            <person name="Brannstrom I.O."/>
            <person name="Guillou S."/>
            <person name="Cros-Aarteil S."/>
            <person name="Calhoun S."/>
            <person name="Haridas S."/>
            <person name="Kuo A."/>
            <person name="Mondo S."/>
            <person name="Pangilinan J."/>
            <person name="Riley R."/>
            <person name="LaButti K."/>
            <person name="Andreopoulos B."/>
            <person name="Lipzen A."/>
            <person name="Chen C."/>
            <person name="Yan M."/>
            <person name="Daum C."/>
            <person name="Ng V."/>
            <person name="Clum A."/>
            <person name="Steindorff A."/>
            <person name="Ohm R.A."/>
            <person name="Martin F."/>
            <person name="Silar P."/>
            <person name="Natvig D.O."/>
            <person name="Lalanne C."/>
            <person name="Gautier V."/>
            <person name="Ament-Velasquez S.L."/>
            <person name="Kruys A."/>
            <person name="Hutchinson M.I."/>
            <person name="Powell A.J."/>
            <person name="Barry K."/>
            <person name="Miller A.N."/>
            <person name="Grigoriev I.V."/>
            <person name="Debuchy R."/>
            <person name="Gladieux P."/>
            <person name="Hiltunen Thoren M."/>
            <person name="Johannesson H."/>
        </authorList>
    </citation>
    <scope>NUCLEOTIDE SEQUENCE</scope>
    <source>
        <strain evidence="2">CBS 560.94</strain>
    </source>
</reference>
<dbReference type="EMBL" id="JAUEPP010000008">
    <property type="protein sequence ID" value="KAK3338521.1"/>
    <property type="molecule type" value="Genomic_DNA"/>
</dbReference>
<feature type="region of interest" description="Disordered" evidence="1">
    <location>
        <begin position="28"/>
        <end position="65"/>
    </location>
</feature>